<keyword evidence="2" id="KW-1185">Reference proteome</keyword>
<dbReference type="OrthoDB" id="281433at2"/>
<dbReference type="Pfam" id="PF22281">
    <property type="entry name" value="DUF6959"/>
    <property type="match status" value="1"/>
</dbReference>
<name>A0A101SKY9_9ACTN</name>
<proteinExistence type="predicted"/>
<dbReference type="EMBL" id="LMWW01000074">
    <property type="protein sequence ID" value="KUN75653.1"/>
    <property type="molecule type" value="Genomic_DNA"/>
</dbReference>
<evidence type="ECO:0000313" key="2">
    <source>
        <dbReference type="Proteomes" id="UP000052982"/>
    </source>
</evidence>
<dbReference type="InterPro" id="IPR053801">
    <property type="entry name" value="DUF6959"/>
</dbReference>
<dbReference type="AlphaFoldDB" id="A0A101SKY9"/>
<sequence>MKRIEAELFTDGGNDAVVRMPGRQFPGVLVQGDSLHILRSAVAEVVEACERGDLVEARDSAGLLLADLDALLMRYEAALGEHEIPRPY</sequence>
<dbReference type="RefSeq" id="WP_055633468.1">
    <property type="nucleotide sequence ID" value="NZ_KQ948787.1"/>
</dbReference>
<protein>
    <submittedName>
        <fullName evidence="1">Uncharacterized protein</fullName>
    </submittedName>
</protein>
<evidence type="ECO:0000313" key="1">
    <source>
        <dbReference type="EMBL" id="KUN75653.1"/>
    </source>
</evidence>
<comment type="caution">
    <text evidence="1">The sequence shown here is derived from an EMBL/GenBank/DDBJ whole genome shotgun (WGS) entry which is preliminary data.</text>
</comment>
<dbReference type="Proteomes" id="UP000052982">
    <property type="component" value="Unassembled WGS sequence"/>
</dbReference>
<organism evidence="1 2">
    <name type="scientific">Streptomyces griseoruber</name>
    <dbReference type="NCBI Taxonomy" id="1943"/>
    <lineage>
        <taxon>Bacteria</taxon>
        <taxon>Bacillati</taxon>
        <taxon>Actinomycetota</taxon>
        <taxon>Actinomycetes</taxon>
        <taxon>Kitasatosporales</taxon>
        <taxon>Streptomycetaceae</taxon>
        <taxon>Streptomyces</taxon>
    </lineage>
</organism>
<reference evidence="1 2" key="1">
    <citation type="submission" date="2015-10" db="EMBL/GenBank/DDBJ databases">
        <title>Draft genome sequence of Streptomyces griseoruber DSM 40281, type strain for the species Streptomyces griseoruber.</title>
        <authorList>
            <person name="Ruckert C."/>
            <person name="Winkler A."/>
            <person name="Kalinowski J."/>
            <person name="Kampfer P."/>
            <person name="Glaeser S."/>
        </authorList>
    </citation>
    <scope>NUCLEOTIDE SEQUENCE [LARGE SCALE GENOMIC DNA]</scope>
    <source>
        <strain evidence="1 2">DSM 40281</strain>
    </source>
</reference>
<gene>
    <name evidence="1" type="ORF">AQJ64_41265</name>
</gene>
<accession>A0A101SKY9</accession>